<evidence type="ECO:0000313" key="4">
    <source>
        <dbReference type="EMBL" id="UQA97058.1"/>
    </source>
</evidence>
<accession>A0ABY4MH54</accession>
<keyword evidence="5" id="KW-1185">Reference proteome</keyword>
<protein>
    <submittedName>
        <fullName evidence="4">Zf-HC2 domain-containing protein</fullName>
    </submittedName>
</protein>
<proteinExistence type="predicted"/>
<feature type="domain" description="Putative zinc-finger" evidence="3">
    <location>
        <begin position="17"/>
        <end position="50"/>
    </location>
</feature>
<gene>
    <name evidence="4" type="ORF">K9S39_38945</name>
</gene>
<sequence>MSAWLRRRDPAQRRMNCMQVARVLQAYLDGESDEVTARRVAAHLEDCRRCGLQARTYREIKEALARRERPDEDAVARLRGFGESLLRGGAPEGGEGRAPGA</sequence>
<evidence type="ECO:0000313" key="5">
    <source>
        <dbReference type="Proteomes" id="UP000830115"/>
    </source>
</evidence>
<dbReference type="Pfam" id="PF13490">
    <property type="entry name" value="zf-HC2"/>
    <property type="match status" value="1"/>
</dbReference>
<evidence type="ECO:0000256" key="2">
    <source>
        <dbReference type="ARBA" id="ARBA00023163"/>
    </source>
</evidence>
<evidence type="ECO:0000259" key="3">
    <source>
        <dbReference type="Pfam" id="PF13490"/>
    </source>
</evidence>
<organism evidence="4 5">
    <name type="scientific">Streptomyces halobius</name>
    <dbReference type="NCBI Taxonomy" id="2879846"/>
    <lineage>
        <taxon>Bacteria</taxon>
        <taxon>Bacillati</taxon>
        <taxon>Actinomycetota</taxon>
        <taxon>Actinomycetes</taxon>
        <taxon>Kitasatosporales</taxon>
        <taxon>Streptomycetaceae</taxon>
        <taxon>Streptomyces</taxon>
    </lineage>
</organism>
<reference evidence="4" key="1">
    <citation type="submission" date="2021-10" db="EMBL/GenBank/DDBJ databases">
        <title>Streptomyces nigrumlapis sp.nov.,an antimicrobial producing actinobacterium isolated from Black Gobi rocks.</title>
        <authorList>
            <person name="Wen Y."/>
            <person name="Zhang W."/>
            <person name="Liu X.G."/>
        </authorList>
    </citation>
    <scope>NUCLEOTIDE SEQUENCE</scope>
    <source>
        <strain evidence="4">ST13-2-2</strain>
    </source>
</reference>
<dbReference type="EMBL" id="CP086322">
    <property type="protein sequence ID" value="UQA97058.1"/>
    <property type="molecule type" value="Genomic_DNA"/>
</dbReference>
<dbReference type="InterPro" id="IPR027383">
    <property type="entry name" value="Znf_put"/>
</dbReference>
<dbReference type="RefSeq" id="WP_248867976.1">
    <property type="nucleotide sequence ID" value="NZ_CP086322.1"/>
</dbReference>
<keyword evidence="2" id="KW-0804">Transcription</keyword>
<keyword evidence="1" id="KW-0805">Transcription regulation</keyword>
<name>A0ABY4MH54_9ACTN</name>
<evidence type="ECO:0000256" key="1">
    <source>
        <dbReference type="ARBA" id="ARBA00023015"/>
    </source>
</evidence>
<dbReference type="Gene3D" id="1.10.10.1320">
    <property type="entry name" value="Anti-sigma factor, zinc-finger domain"/>
    <property type="match status" value="1"/>
</dbReference>
<dbReference type="Proteomes" id="UP000830115">
    <property type="component" value="Chromosome"/>
</dbReference>
<dbReference type="InterPro" id="IPR041916">
    <property type="entry name" value="Anti_sigma_zinc_sf"/>
</dbReference>